<dbReference type="InterPro" id="IPR042099">
    <property type="entry name" value="ANL_N_sf"/>
</dbReference>
<sequence length="252" mass="27773">MLVLYLQILGHFQTLLEGVVANPDQCISTLPLLSAAQEQQLLVKWNDTQVEDPLDKCIHQLFEEQVEKTPEVVAAVFEGEQLTYWELNQRANQLAHYLGSLGVGADTLVGICVERSLEMLVGLLGILKAGGAYVPLDPTYPQERLAFMLSDAQVSLLVTQEKLVTQLPQHGADVVSLDRDWTVISSQSEENQNPVSDATAENLAYAIYTSGSTGKPKGVLVTHQNLVHSTQARIEYYSEPLTSYLLLSSDTF</sequence>
<dbReference type="Gene3D" id="3.40.50.12780">
    <property type="entry name" value="N-terminal domain of ligase-like"/>
    <property type="match status" value="1"/>
</dbReference>
<dbReference type="Pfam" id="PF00501">
    <property type="entry name" value="AMP-binding"/>
    <property type="match status" value="1"/>
</dbReference>
<evidence type="ECO:0000259" key="1">
    <source>
        <dbReference type="Pfam" id="PF00501"/>
    </source>
</evidence>
<dbReference type="GO" id="GO:0044550">
    <property type="term" value="P:secondary metabolite biosynthetic process"/>
    <property type="evidence" value="ECO:0007669"/>
    <property type="project" value="TreeGrafter"/>
</dbReference>
<dbReference type="PRINTS" id="PR00154">
    <property type="entry name" value="AMPBINDING"/>
</dbReference>
<accession>A0A1U7N317</accession>
<dbReference type="Proteomes" id="UP000186657">
    <property type="component" value="Unassembled WGS sequence"/>
</dbReference>
<name>A0A1U7N317_9CYAN</name>
<dbReference type="GO" id="GO:0031177">
    <property type="term" value="F:phosphopantetheine binding"/>
    <property type="evidence" value="ECO:0007669"/>
    <property type="project" value="TreeGrafter"/>
</dbReference>
<comment type="caution">
    <text evidence="2">The sequence shown here is derived from an EMBL/GenBank/DDBJ whole genome shotgun (WGS) entry which is preliminary data.</text>
</comment>
<dbReference type="InterPro" id="IPR000873">
    <property type="entry name" value="AMP-dep_synth/lig_dom"/>
</dbReference>
<dbReference type="AlphaFoldDB" id="A0A1U7N317"/>
<evidence type="ECO:0000313" key="2">
    <source>
        <dbReference type="EMBL" id="OLT60316.1"/>
    </source>
</evidence>
<proteinExistence type="predicted"/>
<dbReference type="InterPro" id="IPR020459">
    <property type="entry name" value="AMP-binding"/>
</dbReference>
<dbReference type="EMBL" id="MKZS01000001">
    <property type="protein sequence ID" value="OLT60316.1"/>
    <property type="molecule type" value="Genomic_DNA"/>
</dbReference>
<evidence type="ECO:0000313" key="3">
    <source>
        <dbReference type="Proteomes" id="UP000186657"/>
    </source>
</evidence>
<dbReference type="FunFam" id="3.40.50.980:FF:000001">
    <property type="entry name" value="Non-ribosomal peptide synthetase"/>
    <property type="match status" value="1"/>
</dbReference>
<dbReference type="PANTHER" id="PTHR45527:SF14">
    <property type="entry name" value="PLIPASTATIN SYNTHASE SUBUNIT B"/>
    <property type="match status" value="1"/>
</dbReference>
<reference evidence="2 3" key="1">
    <citation type="submission" date="2016-10" db="EMBL/GenBank/DDBJ databases">
        <title>Comparative genomics uncovers the prolific and rare metabolic potential of the cyanobacterial genus Moorea.</title>
        <authorList>
            <person name="Leao T."/>
            <person name="Castelao G."/>
            <person name="Korobeynikov A."/>
            <person name="Monroe E.A."/>
            <person name="Podell S."/>
            <person name="Glukhov E."/>
            <person name="Allen E."/>
            <person name="Gerwick W.H."/>
            <person name="Gerwick L."/>
        </authorList>
    </citation>
    <scope>NUCLEOTIDE SEQUENCE [LARGE SCALE GENOMIC DNA]</scope>
    <source>
        <strain evidence="2 3">PNG5-198</strain>
    </source>
</reference>
<dbReference type="PANTHER" id="PTHR45527">
    <property type="entry name" value="NONRIBOSOMAL PEPTIDE SYNTHETASE"/>
    <property type="match status" value="1"/>
</dbReference>
<dbReference type="SUPFAM" id="SSF56801">
    <property type="entry name" value="Acetyl-CoA synthetase-like"/>
    <property type="match status" value="1"/>
</dbReference>
<organism evidence="2 3">
    <name type="scientific">Moorena bouillonii PNG</name>
    <dbReference type="NCBI Taxonomy" id="568701"/>
    <lineage>
        <taxon>Bacteria</taxon>
        <taxon>Bacillati</taxon>
        <taxon>Cyanobacteriota</taxon>
        <taxon>Cyanophyceae</taxon>
        <taxon>Coleofasciculales</taxon>
        <taxon>Coleofasciculaceae</taxon>
        <taxon>Moorena</taxon>
    </lineage>
</organism>
<dbReference type="Gene3D" id="3.30.559.30">
    <property type="entry name" value="Nonribosomal peptide synthetase, condensation domain"/>
    <property type="match status" value="1"/>
</dbReference>
<protein>
    <recommendedName>
        <fullName evidence="1">AMP-dependent synthetase/ligase domain-containing protein</fullName>
    </recommendedName>
</protein>
<feature type="domain" description="AMP-dependent synthetase/ligase" evidence="1">
    <location>
        <begin position="62"/>
        <end position="235"/>
    </location>
</feature>
<gene>
    <name evidence="2" type="ORF">BJP37_16065</name>
</gene>
<keyword evidence="3" id="KW-1185">Reference proteome</keyword>
<dbReference type="GO" id="GO:0005829">
    <property type="term" value="C:cytosol"/>
    <property type="evidence" value="ECO:0007669"/>
    <property type="project" value="TreeGrafter"/>
</dbReference>
<dbReference type="GO" id="GO:0043041">
    <property type="term" value="P:amino acid activation for nonribosomal peptide biosynthetic process"/>
    <property type="evidence" value="ECO:0007669"/>
    <property type="project" value="TreeGrafter"/>
</dbReference>